<keyword evidence="16" id="KW-1185">Reference proteome</keyword>
<dbReference type="STRING" id="416943.SAMN05445871_2097"/>
<evidence type="ECO:0000256" key="8">
    <source>
        <dbReference type="ARBA" id="ARBA00011896"/>
    </source>
</evidence>
<evidence type="ECO:0000256" key="12">
    <source>
        <dbReference type="ARBA" id="ARBA00049555"/>
    </source>
</evidence>
<comment type="cofactor">
    <cofactor evidence="1">
        <name>Ca(2+)</name>
        <dbReference type="ChEBI" id="CHEBI:29108"/>
    </cofactor>
</comment>
<dbReference type="Proteomes" id="UP000199120">
    <property type="component" value="Unassembled WGS sequence"/>
</dbReference>
<comment type="pathway">
    <text evidence="4">Nitrogen metabolism; nitrate reduction (denitrification); dinitrogen from nitrate: step 4/4.</text>
</comment>
<dbReference type="Pfam" id="PF00116">
    <property type="entry name" value="COX2"/>
    <property type="match status" value="1"/>
</dbReference>
<evidence type="ECO:0000256" key="13">
    <source>
        <dbReference type="SAM" id="MobiDB-lite"/>
    </source>
</evidence>
<dbReference type="SUPFAM" id="SSF49503">
    <property type="entry name" value="Cupredoxins"/>
    <property type="match status" value="1"/>
</dbReference>
<dbReference type="GO" id="GO:0042597">
    <property type="term" value="C:periplasmic space"/>
    <property type="evidence" value="ECO:0007669"/>
    <property type="project" value="UniProtKB-SubCell"/>
</dbReference>
<name>A0A1H7JRP4_9BURK</name>
<dbReference type="Gene3D" id="2.60.40.420">
    <property type="entry name" value="Cupredoxins - blue copper proteins"/>
    <property type="match status" value="1"/>
</dbReference>
<dbReference type="GO" id="GO:0016020">
    <property type="term" value="C:membrane"/>
    <property type="evidence" value="ECO:0007669"/>
    <property type="project" value="InterPro"/>
</dbReference>
<comment type="subcellular location">
    <subcellularLocation>
        <location evidence="3">Periplasm</location>
    </subcellularLocation>
</comment>
<sequence length="143" mass="15125">MKTAPTTRRGNGQTMPPSGMQSHTSALALSRRRWLFAAAAGAAALLRVDARAAPRVIRIHARRFVFTPDRIALAPHERVLFELTAGDTLMGFSIPQFGVRADVPPGAVVQLAAEAGDAGSVPFLCDIFCGSGHETMNGMIVVG</sequence>
<organism evidence="15 16">
    <name type="scientific">Paraburkholderia caballeronis</name>
    <dbReference type="NCBI Taxonomy" id="416943"/>
    <lineage>
        <taxon>Bacteria</taxon>
        <taxon>Pseudomonadati</taxon>
        <taxon>Pseudomonadota</taxon>
        <taxon>Betaproteobacteria</taxon>
        <taxon>Burkholderiales</taxon>
        <taxon>Burkholderiaceae</taxon>
        <taxon>Paraburkholderia</taxon>
    </lineage>
</organism>
<evidence type="ECO:0000256" key="5">
    <source>
        <dbReference type="ARBA" id="ARBA00006790"/>
    </source>
</evidence>
<dbReference type="UniPathway" id="UPA00652">
    <property type="reaction ID" value="UER00709"/>
</dbReference>
<comment type="similarity">
    <text evidence="5">In the C-terminal section; belongs to the cytochrome c oxidase subunit 2 family.</text>
</comment>
<evidence type="ECO:0000256" key="10">
    <source>
        <dbReference type="ARBA" id="ARBA00031077"/>
    </source>
</evidence>
<comment type="subunit">
    <text evidence="7">Homodimer.</text>
</comment>
<dbReference type="EC" id="1.7.2.4" evidence="8"/>
<dbReference type="EMBL" id="FOAJ01000003">
    <property type="protein sequence ID" value="SEK77064.1"/>
    <property type="molecule type" value="Genomic_DNA"/>
</dbReference>
<dbReference type="InterPro" id="IPR002429">
    <property type="entry name" value="CcO_II-like_C"/>
</dbReference>
<evidence type="ECO:0000256" key="2">
    <source>
        <dbReference type="ARBA" id="ARBA00003034"/>
    </source>
</evidence>
<dbReference type="PROSITE" id="PS51318">
    <property type="entry name" value="TAT"/>
    <property type="match status" value="1"/>
</dbReference>
<dbReference type="GO" id="GO:0005507">
    <property type="term" value="F:copper ion binding"/>
    <property type="evidence" value="ECO:0007669"/>
    <property type="project" value="InterPro"/>
</dbReference>
<dbReference type="PROSITE" id="PS50857">
    <property type="entry name" value="COX2_CUA"/>
    <property type="match status" value="1"/>
</dbReference>
<evidence type="ECO:0000256" key="7">
    <source>
        <dbReference type="ARBA" id="ARBA00011738"/>
    </source>
</evidence>
<evidence type="ECO:0000256" key="3">
    <source>
        <dbReference type="ARBA" id="ARBA00004418"/>
    </source>
</evidence>
<dbReference type="GO" id="GO:0050304">
    <property type="term" value="F:nitrous-oxide reductase activity"/>
    <property type="evidence" value="ECO:0007669"/>
    <property type="project" value="UniProtKB-EC"/>
</dbReference>
<evidence type="ECO:0000256" key="1">
    <source>
        <dbReference type="ARBA" id="ARBA00001913"/>
    </source>
</evidence>
<evidence type="ECO:0000259" key="14">
    <source>
        <dbReference type="PROSITE" id="PS50857"/>
    </source>
</evidence>
<evidence type="ECO:0000256" key="6">
    <source>
        <dbReference type="ARBA" id="ARBA00010372"/>
    </source>
</evidence>
<feature type="region of interest" description="Disordered" evidence="13">
    <location>
        <begin position="1"/>
        <end position="23"/>
    </location>
</feature>
<evidence type="ECO:0000256" key="11">
    <source>
        <dbReference type="ARBA" id="ARBA00032847"/>
    </source>
</evidence>
<gene>
    <name evidence="15" type="ORF">SAMN05192542_103401</name>
</gene>
<proteinExistence type="inferred from homology"/>
<dbReference type="InterPro" id="IPR006311">
    <property type="entry name" value="TAT_signal"/>
</dbReference>
<dbReference type="GO" id="GO:0019333">
    <property type="term" value="P:denitrification pathway"/>
    <property type="evidence" value="ECO:0007669"/>
    <property type="project" value="UniProtKB-UniPathway"/>
</dbReference>
<evidence type="ECO:0000256" key="9">
    <source>
        <dbReference type="ARBA" id="ARBA00016560"/>
    </source>
</evidence>
<dbReference type="GO" id="GO:0004129">
    <property type="term" value="F:cytochrome-c oxidase activity"/>
    <property type="evidence" value="ECO:0007669"/>
    <property type="project" value="InterPro"/>
</dbReference>
<comment type="similarity">
    <text evidence="6">Belongs to the NosZ family.</text>
</comment>
<comment type="catalytic activity">
    <reaction evidence="12">
        <text>N2 + 2 Fe(III)-[cytochrome c] + H2O = nitrous oxide + 2 Fe(II)-[cytochrome c] + 2 H(+)</text>
        <dbReference type="Rhea" id="RHEA:43108"/>
        <dbReference type="Rhea" id="RHEA-COMP:10350"/>
        <dbReference type="Rhea" id="RHEA-COMP:14399"/>
        <dbReference type="ChEBI" id="CHEBI:15377"/>
        <dbReference type="ChEBI" id="CHEBI:15378"/>
        <dbReference type="ChEBI" id="CHEBI:17045"/>
        <dbReference type="ChEBI" id="CHEBI:17997"/>
        <dbReference type="ChEBI" id="CHEBI:29033"/>
        <dbReference type="ChEBI" id="CHEBI:29034"/>
        <dbReference type="EC" id="1.7.2.4"/>
    </reaction>
</comment>
<evidence type="ECO:0000313" key="15">
    <source>
        <dbReference type="EMBL" id="SEK77064.1"/>
    </source>
</evidence>
<feature type="domain" description="Cytochrome oxidase subunit II copper A binding" evidence="14">
    <location>
        <begin position="20"/>
        <end position="143"/>
    </location>
</feature>
<accession>A0A1H7JRP4</accession>
<dbReference type="InterPro" id="IPR008972">
    <property type="entry name" value="Cupredoxin"/>
</dbReference>
<dbReference type="AlphaFoldDB" id="A0A1H7JRP4"/>
<protein>
    <recommendedName>
        <fullName evidence="9">Nitrous-oxide reductase</fullName>
        <ecNumber evidence="8">1.7.2.4</ecNumber>
    </recommendedName>
    <alternativeName>
        <fullName evidence="10">N(2)OR</fullName>
    </alternativeName>
    <alternativeName>
        <fullName evidence="11">N2O reductase</fullName>
    </alternativeName>
</protein>
<evidence type="ECO:0000256" key="4">
    <source>
        <dbReference type="ARBA" id="ARBA00004779"/>
    </source>
</evidence>
<reference evidence="16" key="1">
    <citation type="submission" date="2016-10" db="EMBL/GenBank/DDBJ databases">
        <authorList>
            <person name="Varghese N."/>
            <person name="Submissions S."/>
        </authorList>
    </citation>
    <scope>NUCLEOTIDE SEQUENCE [LARGE SCALE GENOMIC DNA]</scope>
    <source>
        <strain evidence="16">LMG 26416</strain>
    </source>
</reference>
<comment type="function">
    <text evidence="2">Nitrous-oxide reductase is part of a bacterial respiratory system which is activated under anaerobic conditions in the presence of nitrate or nitrous oxide.</text>
</comment>
<evidence type="ECO:0000313" key="16">
    <source>
        <dbReference type="Proteomes" id="UP000199120"/>
    </source>
</evidence>